<protein>
    <submittedName>
        <fullName evidence="1">Uncharacterized protein</fullName>
    </submittedName>
</protein>
<sequence>MFRLTKFFLIVFLFILVADEVHAQKRKRPTATSHHRGRFKSINISRAKASVVCPVFEDSQYPYHGIGVKVGDPFALTYKFYATKNFSIVLDGGKTASGLYSKYYRENFDNITRPDTLLQDQGVEYLGHVVEKDLVFEGKFLYQRDASKLLKGLQWYVGAGVQYRDTEIQYEYLVDVSFDRTEIDTFDEAFISLGPTVAVGIEYSYFTIPIAAFMEIEWYTDLVNDPGWQRFQGGVGLRFVF</sequence>
<dbReference type="KEGG" id="fuv:JR347_03080"/>
<dbReference type="AlphaFoldDB" id="A0A975A152"/>
<dbReference type="RefSeq" id="WP_205722587.1">
    <property type="nucleotide sequence ID" value="NZ_CP070608.1"/>
</dbReference>
<name>A0A975A152_9BACT</name>
<evidence type="ECO:0000313" key="2">
    <source>
        <dbReference type="Proteomes" id="UP000662783"/>
    </source>
</evidence>
<dbReference type="EMBL" id="CP070608">
    <property type="protein sequence ID" value="QSE98079.1"/>
    <property type="molecule type" value="Genomic_DNA"/>
</dbReference>
<keyword evidence="2" id="KW-1185">Reference proteome</keyword>
<gene>
    <name evidence="1" type="ORF">JR347_03080</name>
</gene>
<organism evidence="1 2">
    <name type="scientific">Fulvivirga lutea</name>
    <dbReference type="NCBI Taxonomy" id="2810512"/>
    <lineage>
        <taxon>Bacteria</taxon>
        <taxon>Pseudomonadati</taxon>
        <taxon>Bacteroidota</taxon>
        <taxon>Cytophagia</taxon>
        <taxon>Cytophagales</taxon>
        <taxon>Fulvivirgaceae</taxon>
        <taxon>Fulvivirga</taxon>
    </lineage>
</organism>
<accession>A0A975A152</accession>
<evidence type="ECO:0000313" key="1">
    <source>
        <dbReference type="EMBL" id="QSE98079.1"/>
    </source>
</evidence>
<proteinExistence type="predicted"/>
<reference evidence="1" key="1">
    <citation type="submission" date="2021-02" db="EMBL/GenBank/DDBJ databases">
        <title>Fulvivirga sp. S481 isolated from sea water.</title>
        <authorList>
            <person name="Bae S.S."/>
            <person name="Baek K."/>
        </authorList>
    </citation>
    <scope>NUCLEOTIDE SEQUENCE</scope>
    <source>
        <strain evidence="1">S481</strain>
    </source>
</reference>
<dbReference type="Proteomes" id="UP000662783">
    <property type="component" value="Chromosome"/>
</dbReference>